<dbReference type="Gene3D" id="1.10.10.60">
    <property type="entry name" value="Homeodomain-like"/>
    <property type="match status" value="2"/>
</dbReference>
<accession>A0AAN9B2V1</accession>
<dbReference type="Proteomes" id="UP001374579">
    <property type="component" value="Unassembled WGS sequence"/>
</dbReference>
<dbReference type="SMART" id="SM00674">
    <property type="entry name" value="CENPB"/>
    <property type="match status" value="1"/>
</dbReference>
<dbReference type="PROSITE" id="PS51253">
    <property type="entry name" value="HTH_CENPB"/>
    <property type="match status" value="1"/>
</dbReference>
<dbReference type="GO" id="GO:0005634">
    <property type="term" value="C:nucleus"/>
    <property type="evidence" value="ECO:0007669"/>
    <property type="project" value="UniProtKB-SubCell"/>
</dbReference>
<keyword evidence="3" id="KW-0539">Nucleus</keyword>
<sequence>MASTKKRKYLTLENRVTVVNRHKKGETAIAIAKSLDVGKSQIQRIIQDKENILKRWESGDNADRMRSKRQKSTYSDVNEKVWDWFLAARKKNFPITGRLIQEKALMLSVELGHDNFVASNGWLDRWLKRNNVKNACLSGDRGEVNEEVVEDWKKRLPTLCDGYEPCDIFNADESGFFYRALPNKSMVEKGDDRAGVKTSKDRVTVLFAVSAAGEKLKPLLIGRSAKPRCFQGQDVGTLGVDYHHNKRAWMTAAMFTQWANKLNNKMRIQKRKILVFVDNCSAHPPLSLSNVQFKFLPPNTTSKLQPCDAGVIQTVKLIYRKQLLRHLLFLMEEDSTATGPEIAKTINLLDAVLWLKKAWTSLQAETIQKCFLKCGFSLARGEGDLSAAPDSDQVTEQVDLDVGEQRLLGDMTIEEFCAMDDDLQVAADFELDTPSTSQTAEDEDTALDDDEDDEQMEEETIDFKTASSYAQKLTLFALKHAPELVDTIDNVKHDIEAVCLRKRSSATQTTLFSFLKKI</sequence>
<evidence type="ECO:0000259" key="5">
    <source>
        <dbReference type="PROSITE" id="PS51253"/>
    </source>
</evidence>
<dbReference type="Pfam" id="PF03221">
    <property type="entry name" value="HTH_Tnp_Tc5"/>
    <property type="match status" value="1"/>
</dbReference>
<comment type="subcellular location">
    <subcellularLocation>
        <location evidence="1">Nucleus</location>
    </subcellularLocation>
</comment>
<keyword evidence="2" id="KW-0238">DNA-binding</keyword>
<dbReference type="EMBL" id="JBAMIC010000013">
    <property type="protein sequence ID" value="KAK7097842.1"/>
    <property type="molecule type" value="Genomic_DNA"/>
</dbReference>
<dbReference type="PANTHER" id="PTHR19303">
    <property type="entry name" value="TRANSPOSON"/>
    <property type="match status" value="1"/>
</dbReference>
<dbReference type="InterPro" id="IPR006600">
    <property type="entry name" value="HTH_CenpB_DNA-bd_dom"/>
</dbReference>
<dbReference type="PANTHER" id="PTHR19303:SF73">
    <property type="entry name" value="PROTEIN PDC2"/>
    <property type="match status" value="1"/>
</dbReference>
<dbReference type="AlphaFoldDB" id="A0AAN9B2V1"/>
<feature type="domain" description="HTH CENPB-type" evidence="5">
    <location>
        <begin position="65"/>
        <end position="136"/>
    </location>
</feature>
<dbReference type="InterPro" id="IPR007889">
    <property type="entry name" value="HTH_Psq"/>
</dbReference>
<organism evidence="6 7">
    <name type="scientific">Littorina saxatilis</name>
    <dbReference type="NCBI Taxonomy" id="31220"/>
    <lineage>
        <taxon>Eukaryota</taxon>
        <taxon>Metazoa</taxon>
        <taxon>Spiralia</taxon>
        <taxon>Lophotrochozoa</taxon>
        <taxon>Mollusca</taxon>
        <taxon>Gastropoda</taxon>
        <taxon>Caenogastropoda</taxon>
        <taxon>Littorinimorpha</taxon>
        <taxon>Littorinoidea</taxon>
        <taxon>Littorinidae</taxon>
        <taxon>Littorina</taxon>
    </lineage>
</organism>
<dbReference type="InterPro" id="IPR009057">
    <property type="entry name" value="Homeodomain-like_sf"/>
</dbReference>
<dbReference type="Pfam" id="PF03184">
    <property type="entry name" value="DDE_1"/>
    <property type="match status" value="1"/>
</dbReference>
<protein>
    <recommendedName>
        <fullName evidence="5">HTH CENPB-type domain-containing protein</fullName>
    </recommendedName>
</protein>
<reference evidence="6 7" key="1">
    <citation type="submission" date="2024-02" db="EMBL/GenBank/DDBJ databases">
        <title>Chromosome-scale genome assembly of the rough periwinkle Littorina saxatilis.</title>
        <authorList>
            <person name="De Jode A."/>
            <person name="Faria R."/>
            <person name="Formenti G."/>
            <person name="Sims Y."/>
            <person name="Smith T.P."/>
            <person name="Tracey A."/>
            <person name="Wood J.M.D."/>
            <person name="Zagrodzka Z.B."/>
            <person name="Johannesson K."/>
            <person name="Butlin R.K."/>
            <person name="Leder E.H."/>
        </authorList>
    </citation>
    <scope>NUCLEOTIDE SEQUENCE [LARGE SCALE GENOMIC DNA]</scope>
    <source>
        <strain evidence="6">Snail1</strain>
        <tissue evidence="6">Muscle</tissue>
    </source>
</reference>
<dbReference type="SUPFAM" id="SSF46689">
    <property type="entry name" value="Homeodomain-like"/>
    <property type="match status" value="2"/>
</dbReference>
<proteinExistence type="predicted"/>
<dbReference type="GO" id="GO:0003677">
    <property type="term" value="F:DNA binding"/>
    <property type="evidence" value="ECO:0007669"/>
    <property type="project" value="UniProtKB-KW"/>
</dbReference>
<gene>
    <name evidence="6" type="ORF">V1264_004763</name>
</gene>
<dbReference type="InterPro" id="IPR004875">
    <property type="entry name" value="DDE_SF_endonuclease_dom"/>
</dbReference>
<evidence type="ECO:0000256" key="3">
    <source>
        <dbReference type="ARBA" id="ARBA00023242"/>
    </source>
</evidence>
<comment type="caution">
    <text evidence="6">The sequence shown here is derived from an EMBL/GenBank/DDBJ whole genome shotgun (WGS) entry which is preliminary data.</text>
</comment>
<keyword evidence="7" id="KW-1185">Reference proteome</keyword>
<evidence type="ECO:0000256" key="2">
    <source>
        <dbReference type="ARBA" id="ARBA00023125"/>
    </source>
</evidence>
<evidence type="ECO:0000256" key="1">
    <source>
        <dbReference type="ARBA" id="ARBA00004123"/>
    </source>
</evidence>
<evidence type="ECO:0000256" key="4">
    <source>
        <dbReference type="SAM" id="MobiDB-lite"/>
    </source>
</evidence>
<feature type="compositionally biased region" description="Acidic residues" evidence="4">
    <location>
        <begin position="440"/>
        <end position="457"/>
    </location>
</feature>
<evidence type="ECO:0000313" key="6">
    <source>
        <dbReference type="EMBL" id="KAK7097842.1"/>
    </source>
</evidence>
<evidence type="ECO:0000313" key="7">
    <source>
        <dbReference type="Proteomes" id="UP001374579"/>
    </source>
</evidence>
<dbReference type="Pfam" id="PF04218">
    <property type="entry name" value="CENP-B_N"/>
    <property type="match status" value="1"/>
</dbReference>
<dbReference type="InterPro" id="IPR050863">
    <property type="entry name" value="CenT-Element_Derived"/>
</dbReference>
<name>A0AAN9B2V1_9CAEN</name>
<feature type="region of interest" description="Disordered" evidence="4">
    <location>
        <begin position="431"/>
        <end position="457"/>
    </location>
</feature>